<dbReference type="GO" id="GO:0043041">
    <property type="term" value="P:amino acid activation for nonribosomal peptide biosynthetic process"/>
    <property type="evidence" value="ECO:0007669"/>
    <property type="project" value="TreeGrafter"/>
</dbReference>
<evidence type="ECO:0000256" key="4">
    <source>
        <dbReference type="SAM" id="MobiDB-lite"/>
    </source>
</evidence>
<dbReference type="KEGG" id="cwo:Cwoe_2447"/>
<dbReference type="GO" id="GO:0047527">
    <property type="term" value="F:2,3-dihydroxybenzoate-serine ligase activity"/>
    <property type="evidence" value="ECO:0007669"/>
    <property type="project" value="TreeGrafter"/>
</dbReference>
<dbReference type="InterPro" id="IPR010071">
    <property type="entry name" value="AA_adenyl_dom"/>
</dbReference>
<dbReference type="PANTHER" id="PTHR45527">
    <property type="entry name" value="NONRIBOSOMAL PEPTIDE SYNTHETASE"/>
    <property type="match status" value="1"/>
</dbReference>
<dbReference type="PROSITE" id="PS50075">
    <property type="entry name" value="CARRIER"/>
    <property type="match status" value="1"/>
</dbReference>
<dbReference type="Pfam" id="PF13193">
    <property type="entry name" value="AMP-binding_C"/>
    <property type="match status" value="1"/>
</dbReference>
<dbReference type="Gene3D" id="3.30.300.30">
    <property type="match status" value="1"/>
</dbReference>
<dbReference type="PANTHER" id="PTHR45527:SF1">
    <property type="entry name" value="FATTY ACID SYNTHASE"/>
    <property type="match status" value="1"/>
</dbReference>
<feature type="region of interest" description="Disordered" evidence="4">
    <location>
        <begin position="123"/>
        <end position="158"/>
    </location>
</feature>
<dbReference type="PROSITE" id="PS00455">
    <property type="entry name" value="AMP_BINDING"/>
    <property type="match status" value="1"/>
</dbReference>
<comment type="cofactor">
    <cofactor evidence="1">
        <name>pantetheine 4'-phosphate</name>
        <dbReference type="ChEBI" id="CHEBI:47942"/>
    </cofactor>
</comment>
<keyword evidence="7" id="KW-1185">Reference proteome</keyword>
<dbReference type="PROSITE" id="PS00012">
    <property type="entry name" value="PHOSPHOPANTETHEINE"/>
    <property type="match status" value="1"/>
</dbReference>
<dbReference type="Pfam" id="PF00550">
    <property type="entry name" value="PP-binding"/>
    <property type="match status" value="1"/>
</dbReference>
<dbReference type="EMBL" id="CP001854">
    <property type="protein sequence ID" value="ADB50870.1"/>
    <property type="molecule type" value="Genomic_DNA"/>
</dbReference>
<dbReference type="InterPro" id="IPR020806">
    <property type="entry name" value="PKS_PP-bd"/>
</dbReference>
<dbReference type="Gene3D" id="3.30.559.10">
    <property type="entry name" value="Chloramphenicol acetyltransferase-like domain"/>
    <property type="match status" value="1"/>
</dbReference>
<dbReference type="InterPro" id="IPR020845">
    <property type="entry name" value="AMP-binding_CS"/>
</dbReference>
<sequence length="1076" mass="112476">MQRRAQAEPDAPAVHCPVEGTVSLGEVTARANRIAHALHVDCTVAPGEPVAVLCDRSVWTVAGALGVLNAGACHLPLSPQLPDERIALLLADSGCRVAVVQERWHARLRACGPAGLVLVDPERLGGDPRAGDPPAGAAGGRVATAPPARPRPGDAAALLYTSGSTGRPKGVVIEHRSLTNLVVALQPLLYEPLGGRAREALSAPVVFDAALQQTLSCLANGGTLFVLDDETRRDPRAFLTYLERHAVETVNVIASFLTALVDAGLGTHPLPALRHVVTGGEAVPATTIRRLFAGPAAQRLTVFSMYGPTETCVEATCFAVDRDTPVDWPHVPLGTPLPNVGVDVRDERLRPLPAGELGEICISGAGLARGYLHEPPGARPAFVAVPGVPGGRLYRTGDRGRVRPDDGVLEFAGRADGQVKVRGHRVELGEVEHALVAHPRVREAGVVAVAAPVGGTDLVGCVATGASAGPLDPGELRVFAATRLPPAAVPARWLVVRELPHLDNGKLDRRALAGLAGGGVEDRPRSAWSNRHSSASAGAAGAAGAADSRGPLEAGLAEIWSELLGVGAVGRDDDFYALGGHSLTAMQVVNRIGARWGVAPPVRVVLEHPTIAALAKALEPLLGKEAGAAPIPRAPAGGHHPLARGQERLWAVQQLDGAGAAYNVPVAMEQELPDRAALASALTVVAARHDSLRTAFRVVAGEPRQVVADAVEIPLAWLDLSAEADPEGAARAAVLRESERAFALDAAPLARAAVLDLGGGRAWVVLVLNHLVCDGWSIGILSRELNAAYRAALDATDPGLPPLPVRYVDYAAWDRARDVTAATAARAAALRGVAPWLELPADFARDPDAADAAGFGGATVSRVLDGSVAGGLRRTAAARRTTLASLLLALFAWLLQRVSRSEDVCLGMGVAGRPHRDLEGVVGYFVDVVPVRLRVTPELELDELLDAADDALRSALDAQDVPLDALVRALGLERRRGVTPLVNVMFAFQSFADLERDRPAAEPAGAGRGLALAQSRLVDVAPPTSKFDLTLYVYEATGELRLAFEYDDGLFAPATVERWLATLAQLAGELAAEAVT</sequence>
<dbReference type="InterPro" id="IPR000873">
    <property type="entry name" value="AMP-dep_synth/lig_dom"/>
</dbReference>
<dbReference type="Gene3D" id="3.30.559.30">
    <property type="entry name" value="Nonribosomal peptide synthetase, condensation domain"/>
    <property type="match status" value="1"/>
</dbReference>
<dbReference type="Proteomes" id="UP000008229">
    <property type="component" value="Chromosome"/>
</dbReference>
<dbReference type="SMART" id="SM00823">
    <property type="entry name" value="PKS_PP"/>
    <property type="match status" value="1"/>
</dbReference>
<dbReference type="Gene3D" id="1.10.1200.10">
    <property type="entry name" value="ACP-like"/>
    <property type="match status" value="1"/>
</dbReference>
<evidence type="ECO:0000256" key="3">
    <source>
        <dbReference type="ARBA" id="ARBA00022553"/>
    </source>
</evidence>
<evidence type="ECO:0000256" key="1">
    <source>
        <dbReference type="ARBA" id="ARBA00001957"/>
    </source>
</evidence>
<dbReference type="InterPro" id="IPR025110">
    <property type="entry name" value="AMP-bd_C"/>
</dbReference>
<organism evidence="6 7">
    <name type="scientific">Conexibacter woesei (strain DSM 14684 / CCUG 47730 / CIP 108061 / JCM 11494 / NBRC 100937 / ID131577)</name>
    <dbReference type="NCBI Taxonomy" id="469383"/>
    <lineage>
        <taxon>Bacteria</taxon>
        <taxon>Bacillati</taxon>
        <taxon>Actinomycetota</taxon>
        <taxon>Thermoleophilia</taxon>
        <taxon>Solirubrobacterales</taxon>
        <taxon>Conexibacteraceae</taxon>
        <taxon>Conexibacter</taxon>
    </lineage>
</organism>
<evidence type="ECO:0000313" key="6">
    <source>
        <dbReference type="EMBL" id="ADB50870.1"/>
    </source>
</evidence>
<dbReference type="FunFam" id="1.10.1200.10:FF:000016">
    <property type="entry name" value="Non-ribosomal peptide synthase"/>
    <property type="match status" value="1"/>
</dbReference>
<dbReference type="GO" id="GO:0008610">
    <property type="term" value="P:lipid biosynthetic process"/>
    <property type="evidence" value="ECO:0007669"/>
    <property type="project" value="UniProtKB-ARBA"/>
</dbReference>
<reference evidence="6 7" key="1">
    <citation type="journal article" date="2010" name="Stand. Genomic Sci.">
        <title>Complete genome sequence of Conexibacter woesei type strain (ID131577).</title>
        <authorList>
            <person name="Pukall R."/>
            <person name="Lapidus A."/>
            <person name="Glavina Del Rio T."/>
            <person name="Copeland A."/>
            <person name="Tice H."/>
            <person name="Cheng J.-F."/>
            <person name="Lucas S."/>
            <person name="Chen F."/>
            <person name="Nolan M."/>
            <person name="Bruce D."/>
            <person name="Goodwin L."/>
            <person name="Pitluck S."/>
            <person name="Mavromatis K."/>
            <person name="Ivanova N."/>
            <person name="Ovchinnikova G."/>
            <person name="Pati A."/>
            <person name="Chen A."/>
            <person name="Palaniappan K."/>
            <person name="Land M."/>
            <person name="Hauser L."/>
            <person name="Chang Y.-J."/>
            <person name="Jeffries C.D."/>
            <person name="Chain P."/>
            <person name="Meincke L."/>
            <person name="Sims D."/>
            <person name="Brettin T."/>
            <person name="Detter J.C."/>
            <person name="Rohde M."/>
            <person name="Goeker M."/>
            <person name="Bristow J."/>
            <person name="Eisen J.A."/>
            <person name="Markowitz V."/>
            <person name="Kyrpides N.C."/>
            <person name="Klenk H.-P."/>
            <person name="Hugenholtz P."/>
        </authorList>
    </citation>
    <scope>NUCLEOTIDE SEQUENCE [LARGE SCALE GENOMIC DNA]</scope>
    <source>
        <strain evidence="7">DSM 14684 / CIP 108061 / JCM 11494 / NBRC 100937 / ID131577</strain>
    </source>
</reference>
<name>D3F7K8_CONWI</name>
<reference evidence="7" key="2">
    <citation type="submission" date="2010-01" db="EMBL/GenBank/DDBJ databases">
        <title>The complete genome of Conexibacter woesei DSM 14684.</title>
        <authorList>
            <consortium name="US DOE Joint Genome Institute (JGI-PGF)"/>
            <person name="Lucas S."/>
            <person name="Copeland A."/>
            <person name="Lapidus A."/>
            <person name="Glavina del Rio T."/>
            <person name="Dalin E."/>
            <person name="Tice H."/>
            <person name="Bruce D."/>
            <person name="Goodwin L."/>
            <person name="Pitluck S."/>
            <person name="Kyrpides N."/>
            <person name="Mavromatis K."/>
            <person name="Ivanova N."/>
            <person name="Mikhailova N."/>
            <person name="Chertkov O."/>
            <person name="Brettin T."/>
            <person name="Detter J.C."/>
            <person name="Han C."/>
            <person name="Larimer F."/>
            <person name="Land M."/>
            <person name="Hauser L."/>
            <person name="Markowitz V."/>
            <person name="Cheng J.-F."/>
            <person name="Hugenholtz P."/>
            <person name="Woyke T."/>
            <person name="Wu D."/>
            <person name="Pukall R."/>
            <person name="Steenblock K."/>
            <person name="Schneider S."/>
            <person name="Klenk H.-P."/>
            <person name="Eisen J.A."/>
        </authorList>
    </citation>
    <scope>NUCLEOTIDE SEQUENCE [LARGE SCALE GENOMIC DNA]</scope>
    <source>
        <strain evidence="7">DSM 14684 / CIP 108061 / JCM 11494 / NBRC 100937 / ID131577</strain>
    </source>
</reference>
<dbReference type="InterPro" id="IPR023213">
    <property type="entry name" value="CAT-like_dom_sf"/>
</dbReference>
<dbReference type="InterPro" id="IPR036736">
    <property type="entry name" value="ACP-like_sf"/>
</dbReference>
<accession>D3F7K8</accession>
<feature type="compositionally biased region" description="Low complexity" evidence="4">
    <location>
        <begin position="132"/>
        <end position="146"/>
    </location>
</feature>
<dbReference type="SUPFAM" id="SSF56801">
    <property type="entry name" value="Acetyl-CoA synthetase-like"/>
    <property type="match status" value="1"/>
</dbReference>
<dbReference type="HOGENOM" id="CLU_000022_2_10_11"/>
<dbReference type="GO" id="GO:0031177">
    <property type="term" value="F:phosphopantetheine binding"/>
    <property type="evidence" value="ECO:0007669"/>
    <property type="project" value="InterPro"/>
</dbReference>
<dbReference type="InterPro" id="IPR045851">
    <property type="entry name" value="AMP-bd_C_sf"/>
</dbReference>
<dbReference type="InterPro" id="IPR009081">
    <property type="entry name" value="PP-bd_ACP"/>
</dbReference>
<dbReference type="Gene3D" id="3.40.50.980">
    <property type="match status" value="2"/>
</dbReference>
<dbReference type="CDD" id="cd05930">
    <property type="entry name" value="A_NRPS"/>
    <property type="match status" value="1"/>
</dbReference>
<evidence type="ECO:0000259" key="5">
    <source>
        <dbReference type="PROSITE" id="PS50075"/>
    </source>
</evidence>
<dbReference type="Pfam" id="PF00668">
    <property type="entry name" value="Condensation"/>
    <property type="match status" value="1"/>
</dbReference>
<evidence type="ECO:0000256" key="2">
    <source>
        <dbReference type="ARBA" id="ARBA00022450"/>
    </source>
</evidence>
<dbReference type="InterPro" id="IPR001242">
    <property type="entry name" value="Condensation_dom"/>
</dbReference>
<dbReference type="GO" id="GO:0009366">
    <property type="term" value="C:enterobactin synthetase complex"/>
    <property type="evidence" value="ECO:0007669"/>
    <property type="project" value="TreeGrafter"/>
</dbReference>
<dbReference type="Gene3D" id="2.30.38.10">
    <property type="entry name" value="Luciferase, Domain 3"/>
    <property type="match status" value="1"/>
</dbReference>
<dbReference type="GO" id="GO:0072330">
    <property type="term" value="P:monocarboxylic acid biosynthetic process"/>
    <property type="evidence" value="ECO:0007669"/>
    <property type="project" value="UniProtKB-ARBA"/>
</dbReference>
<dbReference type="GO" id="GO:0009239">
    <property type="term" value="P:enterobactin biosynthetic process"/>
    <property type="evidence" value="ECO:0007669"/>
    <property type="project" value="TreeGrafter"/>
</dbReference>
<protein>
    <submittedName>
        <fullName evidence="6">Amino acid adenylation domain protein</fullName>
    </submittedName>
</protein>
<dbReference type="SUPFAM" id="SSF47336">
    <property type="entry name" value="ACP-like"/>
    <property type="match status" value="1"/>
</dbReference>
<dbReference type="NCBIfam" id="TIGR01733">
    <property type="entry name" value="AA-adenyl-dom"/>
    <property type="match status" value="1"/>
</dbReference>
<dbReference type="eggNOG" id="COG1020">
    <property type="taxonomic scope" value="Bacteria"/>
</dbReference>
<dbReference type="AlphaFoldDB" id="D3F7K8"/>
<dbReference type="InterPro" id="IPR006162">
    <property type="entry name" value="Ppantetheine_attach_site"/>
</dbReference>
<keyword evidence="3" id="KW-0597">Phosphoprotein</keyword>
<gene>
    <name evidence="6" type="ordered locus">Cwoe_2447</name>
</gene>
<dbReference type="STRING" id="469383.Cwoe_2447"/>
<feature type="domain" description="Carrier" evidence="5">
    <location>
        <begin position="547"/>
        <end position="622"/>
    </location>
</feature>
<evidence type="ECO:0000313" key="7">
    <source>
        <dbReference type="Proteomes" id="UP000008229"/>
    </source>
</evidence>
<dbReference type="SUPFAM" id="SSF52777">
    <property type="entry name" value="CoA-dependent acyltransferases"/>
    <property type="match status" value="2"/>
</dbReference>
<dbReference type="GO" id="GO:0005829">
    <property type="term" value="C:cytosol"/>
    <property type="evidence" value="ECO:0007669"/>
    <property type="project" value="TreeGrafter"/>
</dbReference>
<keyword evidence="2" id="KW-0596">Phosphopantetheine</keyword>
<dbReference type="RefSeq" id="WP_012933921.1">
    <property type="nucleotide sequence ID" value="NC_013739.1"/>
</dbReference>
<dbReference type="Pfam" id="PF00501">
    <property type="entry name" value="AMP-binding"/>
    <property type="match status" value="1"/>
</dbReference>
<proteinExistence type="predicted"/>